<organism evidence="1 2">
    <name type="scientific">Candidatus Nitrospira allomarina</name>
    <dbReference type="NCBI Taxonomy" id="3020900"/>
    <lineage>
        <taxon>Bacteria</taxon>
        <taxon>Pseudomonadati</taxon>
        <taxon>Nitrospirota</taxon>
        <taxon>Nitrospiria</taxon>
        <taxon>Nitrospirales</taxon>
        <taxon>Nitrospiraceae</taxon>
        <taxon>Nitrospira</taxon>
    </lineage>
</organism>
<keyword evidence="2" id="KW-1185">Reference proteome</keyword>
<proteinExistence type="predicted"/>
<protein>
    <submittedName>
        <fullName evidence="1">Uncharacterized protein</fullName>
    </submittedName>
</protein>
<sequence length="170" mass="19233">MSNTIMPECRNWMSYLMDSLVNSGAMPSWEALQYLVTNLLGEAPNPHLHQSKSPYETTQQLLHRIYGPIVEAASRTNELPAQAMIHMFTDISLMGKSAVLVVYFPGHNAPHQLLLLDSVPAWDLVFENSSAFDNWAEERYQWIVKALQSISHPIESLMVESPDKLQPILV</sequence>
<reference evidence="1 2" key="1">
    <citation type="submission" date="2023-01" db="EMBL/GenBank/DDBJ databases">
        <title>Cultivation and genomic characterization of new, ubiquitous marine nitrite-oxidizing bacteria from the Nitrospirales.</title>
        <authorList>
            <person name="Mueller A.J."/>
            <person name="Daebeler A."/>
            <person name="Herbold C.W."/>
            <person name="Kirkegaard R.H."/>
            <person name="Daims H."/>
        </authorList>
    </citation>
    <scope>NUCLEOTIDE SEQUENCE [LARGE SCALE GENOMIC DNA]</scope>
    <source>
        <strain evidence="1 2">VA</strain>
    </source>
</reference>
<evidence type="ECO:0000313" key="1">
    <source>
        <dbReference type="EMBL" id="WNM57010.1"/>
    </source>
</evidence>
<dbReference type="AlphaFoldDB" id="A0AA96GBB1"/>
<name>A0AA96GBB1_9BACT</name>
<dbReference type="KEGG" id="nall:PP769_13620"/>
<dbReference type="Proteomes" id="UP001302719">
    <property type="component" value="Chromosome"/>
</dbReference>
<gene>
    <name evidence="1" type="ORF">PP769_13620</name>
</gene>
<evidence type="ECO:0000313" key="2">
    <source>
        <dbReference type="Proteomes" id="UP001302719"/>
    </source>
</evidence>
<dbReference type="EMBL" id="CP116967">
    <property type="protein sequence ID" value="WNM57010.1"/>
    <property type="molecule type" value="Genomic_DNA"/>
</dbReference>
<dbReference type="RefSeq" id="WP_312641007.1">
    <property type="nucleotide sequence ID" value="NZ_CP116967.1"/>
</dbReference>
<accession>A0AA96GBB1</accession>